<comment type="cofactor">
    <cofactor evidence="15">
        <name>[2Fe-2S] cluster</name>
        <dbReference type="ChEBI" id="CHEBI:190135"/>
    </cofactor>
</comment>
<dbReference type="UniPathway" id="UPA00047">
    <property type="reaction ID" value="UER00057"/>
</dbReference>
<evidence type="ECO:0000256" key="16">
    <source>
        <dbReference type="ARBA" id="ARBA00052865"/>
    </source>
</evidence>
<dbReference type="SUPFAM" id="SSF52016">
    <property type="entry name" value="LeuD/IlvD-like"/>
    <property type="match status" value="1"/>
</dbReference>
<keyword evidence="10" id="KW-0100">Branched-chain amino acid biosynthesis</keyword>
<dbReference type="NCBIfam" id="NF002068">
    <property type="entry name" value="PRK00911.1"/>
    <property type="match status" value="1"/>
</dbReference>
<keyword evidence="3" id="KW-0028">Amino-acid biosynthesis</keyword>
<dbReference type="InterPro" id="IPR020558">
    <property type="entry name" value="DiOHA_6PGluconate_deHydtase_CS"/>
</dbReference>
<dbReference type="AlphaFoldDB" id="A0A6U0VBG4"/>
<dbReference type="Pfam" id="PF24877">
    <property type="entry name" value="ILV_EDD_C"/>
    <property type="match status" value="1"/>
</dbReference>
<comment type="cofactor">
    <cofactor evidence="1">
        <name>Mg(2+)</name>
        <dbReference type="ChEBI" id="CHEBI:18420"/>
    </cofactor>
</comment>
<organism evidence="21">
    <name type="scientific">Pinguiococcus pyrenoidosus</name>
    <dbReference type="NCBI Taxonomy" id="172671"/>
    <lineage>
        <taxon>Eukaryota</taxon>
        <taxon>Sar</taxon>
        <taxon>Stramenopiles</taxon>
        <taxon>Ochrophyta</taxon>
        <taxon>Pinguiophyceae</taxon>
        <taxon>Pinguiochrysidales</taxon>
        <taxon>Pinguiochrysidaceae</taxon>
        <taxon>Pinguiococcus</taxon>
    </lineage>
</organism>
<keyword evidence="4" id="KW-0001">2Fe-2S</keyword>
<evidence type="ECO:0000256" key="6">
    <source>
        <dbReference type="ARBA" id="ARBA00022842"/>
    </source>
</evidence>
<comment type="pathway">
    <text evidence="12">Amino-acid biosynthesis; L-valine biosynthesis; L-valine from pyruvate: step 3/4.</text>
</comment>
<dbReference type="FunFam" id="3.50.30.80:FF:000001">
    <property type="entry name" value="Dihydroxy-acid dehydratase"/>
    <property type="match status" value="1"/>
</dbReference>
<name>A0A6U0VBG4_9STRA</name>
<evidence type="ECO:0000259" key="18">
    <source>
        <dbReference type="Pfam" id="PF00920"/>
    </source>
</evidence>
<reference evidence="21" key="1">
    <citation type="submission" date="2021-01" db="EMBL/GenBank/DDBJ databases">
        <authorList>
            <person name="Corre E."/>
            <person name="Pelletier E."/>
            <person name="Niang G."/>
            <person name="Scheremetjew M."/>
            <person name="Finn R."/>
            <person name="Kale V."/>
            <person name="Holt S."/>
            <person name="Cochrane G."/>
            <person name="Meng A."/>
            <person name="Brown T."/>
            <person name="Cohen L."/>
        </authorList>
    </citation>
    <scope>NUCLEOTIDE SEQUENCE</scope>
    <source>
        <strain evidence="21">CCMP2078</strain>
    </source>
</reference>
<dbReference type="GO" id="GO:0009097">
    <property type="term" value="P:isoleucine biosynthetic process"/>
    <property type="evidence" value="ECO:0007669"/>
    <property type="project" value="UniProtKB-UniPathway"/>
</dbReference>
<comment type="pathway">
    <text evidence="13">Amino-acid biosynthesis; L-isoleucine biosynthesis; L-isoleucine from 2-oxobutanoate: step 3/4.</text>
</comment>
<protein>
    <recommendedName>
        <fullName evidence="14">dihydroxy-acid dehydratase</fullName>
        <ecNumber evidence="14">4.2.1.9</ecNumber>
    </recommendedName>
</protein>
<dbReference type="PANTHER" id="PTHR21000:SF5">
    <property type="entry name" value="DIHYDROXY-ACID DEHYDRATASE, MITOCHONDRIAL"/>
    <property type="match status" value="1"/>
</dbReference>
<evidence type="ECO:0000256" key="13">
    <source>
        <dbReference type="ARBA" id="ARBA00029437"/>
    </source>
</evidence>
<comment type="catalytic activity">
    <reaction evidence="11">
        <text>(2R)-2,3-dihydroxy-3-methylbutanoate = 3-methyl-2-oxobutanoate + H2O</text>
        <dbReference type="Rhea" id="RHEA:24809"/>
        <dbReference type="ChEBI" id="CHEBI:11851"/>
        <dbReference type="ChEBI" id="CHEBI:15377"/>
        <dbReference type="ChEBI" id="CHEBI:49072"/>
        <dbReference type="EC" id="4.2.1.9"/>
    </reaction>
    <physiologicalReaction direction="left-to-right" evidence="11">
        <dbReference type="Rhea" id="RHEA:24810"/>
    </physiologicalReaction>
</comment>
<dbReference type="EMBL" id="HBEA01011808">
    <property type="protein sequence ID" value="CAD8259520.1"/>
    <property type="molecule type" value="Transcribed_RNA"/>
</dbReference>
<evidence type="ECO:0000256" key="14">
    <source>
        <dbReference type="ARBA" id="ARBA00029490"/>
    </source>
</evidence>
<keyword evidence="8" id="KW-0411">Iron-sulfur</keyword>
<accession>A0A6U0VBG4</accession>
<evidence type="ECO:0000256" key="9">
    <source>
        <dbReference type="ARBA" id="ARBA00023239"/>
    </source>
</evidence>
<dbReference type="EC" id="4.2.1.9" evidence="14"/>
<keyword evidence="17" id="KW-0732">Signal</keyword>
<dbReference type="InterPro" id="IPR037237">
    <property type="entry name" value="IlvD/EDD_N"/>
</dbReference>
<feature type="domain" description="Dihydroxy-acid/6-phosphogluconate dehydratase C-terminal" evidence="19">
    <location>
        <begin position="415"/>
        <end position="604"/>
    </location>
</feature>
<proteinExistence type="inferred from homology"/>
<evidence type="ECO:0000256" key="4">
    <source>
        <dbReference type="ARBA" id="ARBA00022714"/>
    </source>
</evidence>
<dbReference type="InterPro" id="IPR050165">
    <property type="entry name" value="DHAD_IlvD/Edd"/>
</dbReference>
<comment type="similarity">
    <text evidence="2">Belongs to the IlvD/Edd family.</text>
</comment>
<dbReference type="InterPro" id="IPR042096">
    <property type="entry name" value="Dihydro-acid_dehy_C"/>
</dbReference>
<dbReference type="NCBIfam" id="TIGR00110">
    <property type="entry name" value="ilvD"/>
    <property type="match status" value="1"/>
</dbReference>
<dbReference type="InterPro" id="IPR056740">
    <property type="entry name" value="ILV_EDD_C"/>
</dbReference>
<gene>
    <name evidence="20" type="ORF">PPYR1160_LOCUS9021</name>
    <name evidence="21" type="ORF">PPYR1160_LOCUS9022</name>
</gene>
<dbReference type="EMBL" id="HBEA01011807">
    <property type="protein sequence ID" value="CAD8259519.1"/>
    <property type="molecule type" value="Transcribed_RNA"/>
</dbReference>
<evidence type="ECO:0000256" key="11">
    <source>
        <dbReference type="ARBA" id="ARBA00029304"/>
    </source>
</evidence>
<comment type="catalytic activity">
    <reaction evidence="16">
        <text>(2R,3R)-2,3-dihydroxy-3-methylpentanoate = (S)-3-methyl-2-oxopentanoate + H2O</text>
        <dbReference type="Rhea" id="RHEA:27694"/>
        <dbReference type="ChEBI" id="CHEBI:15377"/>
        <dbReference type="ChEBI" id="CHEBI:35146"/>
        <dbReference type="ChEBI" id="CHEBI:49258"/>
        <dbReference type="EC" id="4.2.1.9"/>
    </reaction>
    <physiologicalReaction direction="left-to-right" evidence="16">
        <dbReference type="Rhea" id="RHEA:27695"/>
    </physiologicalReaction>
</comment>
<dbReference type="HAMAP" id="MF_00012">
    <property type="entry name" value="IlvD"/>
    <property type="match status" value="1"/>
</dbReference>
<evidence type="ECO:0000313" key="20">
    <source>
        <dbReference type="EMBL" id="CAD8259519.1"/>
    </source>
</evidence>
<evidence type="ECO:0000256" key="15">
    <source>
        <dbReference type="ARBA" id="ARBA00034078"/>
    </source>
</evidence>
<keyword evidence="7" id="KW-0408">Iron</keyword>
<evidence type="ECO:0000256" key="1">
    <source>
        <dbReference type="ARBA" id="ARBA00001946"/>
    </source>
</evidence>
<evidence type="ECO:0000256" key="12">
    <source>
        <dbReference type="ARBA" id="ARBA00029436"/>
    </source>
</evidence>
<keyword evidence="9" id="KW-0456">Lyase</keyword>
<dbReference type="GO" id="GO:0009099">
    <property type="term" value="P:L-valine biosynthetic process"/>
    <property type="evidence" value="ECO:0007669"/>
    <property type="project" value="UniProtKB-UniPathway"/>
</dbReference>
<dbReference type="Pfam" id="PF00920">
    <property type="entry name" value="ILVD_EDD_N"/>
    <property type="match status" value="1"/>
</dbReference>
<feature type="domain" description="Dihydroxy-acid/6-phosphogluconate dehydratase N-terminal" evidence="18">
    <location>
        <begin position="85"/>
        <end position="403"/>
    </location>
</feature>
<sequence length="609" mass="64305">MVSKISIVSLMALLGPSVALRLRPIRARWLRMSTATPQGDVTGSGTSTSGAPLNKYSSTITQPKSQGASQAMLFATGLEPPDMSKAQIGISSVWYEGNPCNMHLMDLAQAVKEGVAAAGLVPYRFNTVGVSDGISMGTPGMRFSLQSRDLIADSIETVMGGQWYDANIALPGCDKNMPGTIMAMGRLNRPGIMVYGGTIRAGKSSTGAKLDIVSAFQSYGEAVYERITEEERADIVRNSCPGPGACGGMYTANTMATAIEAMGMSLPYSSSTPAEDPLKLDECRRAGAAIKTLLEMDLKPRDIMTRQAFENAIVMVMATGGSTNAVLHLIAMAHSVGIEVTQDDFQRISDKVPFLADLKPSGQYVMEDVQGIGGTPAVMKFLMEEGFIDGSCMTVTGKTIAENLADLPGLSPGQDIIRPLSDPIKSTGHIQILYGNVATEGSVAKITGKEGLRFSGIAKVFDTEDDMIAAVERKEIGKGTVIVLRYQGPKGGPGMPEMLKPTSAIMGAGLGADTALITDGRFSGGSHGFIIGHVTPEAQVGGTIALLQDGDPIVIDAESKAIDVHVNDEELARRRSQWTAPPLKYTQGTLYKYSKLVASAARGCVTDGD</sequence>
<dbReference type="SUPFAM" id="SSF143975">
    <property type="entry name" value="IlvD/EDD N-terminal domain-like"/>
    <property type="match status" value="1"/>
</dbReference>
<evidence type="ECO:0000256" key="10">
    <source>
        <dbReference type="ARBA" id="ARBA00023304"/>
    </source>
</evidence>
<evidence type="ECO:0000313" key="21">
    <source>
        <dbReference type="EMBL" id="CAD8259520.1"/>
    </source>
</evidence>
<dbReference type="GO" id="GO:0004160">
    <property type="term" value="F:dihydroxy-acid dehydratase activity"/>
    <property type="evidence" value="ECO:0007669"/>
    <property type="project" value="UniProtKB-EC"/>
</dbReference>
<evidence type="ECO:0000259" key="19">
    <source>
        <dbReference type="Pfam" id="PF24877"/>
    </source>
</evidence>
<keyword evidence="6" id="KW-0460">Magnesium</keyword>
<dbReference type="UniPathway" id="UPA00049">
    <property type="reaction ID" value="UER00061"/>
</dbReference>
<dbReference type="GO" id="GO:0046872">
    <property type="term" value="F:metal ion binding"/>
    <property type="evidence" value="ECO:0007669"/>
    <property type="project" value="UniProtKB-KW"/>
</dbReference>
<dbReference type="PROSITE" id="PS00887">
    <property type="entry name" value="ILVD_EDD_2"/>
    <property type="match status" value="1"/>
</dbReference>
<keyword evidence="5" id="KW-0479">Metal-binding</keyword>
<evidence type="ECO:0000256" key="17">
    <source>
        <dbReference type="SAM" id="SignalP"/>
    </source>
</evidence>
<dbReference type="InterPro" id="IPR004404">
    <property type="entry name" value="DihydroxyA_deHydtase"/>
</dbReference>
<evidence type="ECO:0000256" key="3">
    <source>
        <dbReference type="ARBA" id="ARBA00022605"/>
    </source>
</evidence>
<evidence type="ECO:0000256" key="5">
    <source>
        <dbReference type="ARBA" id="ARBA00022723"/>
    </source>
</evidence>
<evidence type="ECO:0000256" key="8">
    <source>
        <dbReference type="ARBA" id="ARBA00023014"/>
    </source>
</evidence>
<evidence type="ECO:0000256" key="2">
    <source>
        <dbReference type="ARBA" id="ARBA00006486"/>
    </source>
</evidence>
<evidence type="ECO:0000256" key="7">
    <source>
        <dbReference type="ARBA" id="ARBA00023004"/>
    </source>
</evidence>
<dbReference type="InterPro" id="IPR000581">
    <property type="entry name" value="ILV_EDD_N"/>
</dbReference>
<dbReference type="PROSITE" id="PS00886">
    <property type="entry name" value="ILVD_EDD_1"/>
    <property type="match status" value="1"/>
</dbReference>
<dbReference type="PANTHER" id="PTHR21000">
    <property type="entry name" value="DIHYDROXY-ACID DEHYDRATASE DAD"/>
    <property type="match status" value="1"/>
</dbReference>
<feature type="signal peptide" evidence="17">
    <location>
        <begin position="1"/>
        <end position="19"/>
    </location>
</feature>
<feature type="chain" id="PRO_5035676959" description="dihydroxy-acid dehydratase" evidence="17">
    <location>
        <begin position="20"/>
        <end position="609"/>
    </location>
</feature>
<dbReference type="Gene3D" id="3.50.30.80">
    <property type="entry name" value="IlvD/EDD C-terminal domain-like"/>
    <property type="match status" value="1"/>
</dbReference>
<dbReference type="GO" id="GO:0051537">
    <property type="term" value="F:2 iron, 2 sulfur cluster binding"/>
    <property type="evidence" value="ECO:0007669"/>
    <property type="project" value="UniProtKB-KW"/>
</dbReference>